<dbReference type="Gene3D" id="2.60.120.200">
    <property type="match status" value="1"/>
</dbReference>
<evidence type="ECO:0000313" key="3">
    <source>
        <dbReference type="EMBL" id="MBB2923534.1"/>
    </source>
</evidence>
<feature type="signal peptide" evidence="2">
    <location>
        <begin position="1"/>
        <end position="18"/>
    </location>
</feature>
<proteinExistence type="predicted"/>
<evidence type="ECO:0000313" key="4">
    <source>
        <dbReference type="Proteomes" id="UP000518206"/>
    </source>
</evidence>
<gene>
    <name evidence="3" type="ORF">FHR80_002459</name>
</gene>
<feature type="chain" id="PRO_5038547247" description="LamG-like jellyroll fold domain-containing protein" evidence="2">
    <location>
        <begin position="19"/>
        <end position="956"/>
    </location>
</feature>
<dbReference type="RefSeq" id="WP_183296354.1">
    <property type="nucleotide sequence ID" value="NZ_JACHVX010000003.1"/>
</dbReference>
<comment type="caution">
    <text evidence="3">The sequence shown here is derived from an EMBL/GenBank/DDBJ whole genome shotgun (WGS) entry which is preliminary data.</text>
</comment>
<dbReference type="EMBL" id="JACHVX010000003">
    <property type="protein sequence ID" value="MBB2923534.1"/>
    <property type="molecule type" value="Genomic_DNA"/>
</dbReference>
<evidence type="ECO:0000256" key="2">
    <source>
        <dbReference type="SAM" id="SignalP"/>
    </source>
</evidence>
<protein>
    <recommendedName>
        <fullName evidence="5">LamG-like jellyroll fold domain-containing protein</fullName>
    </recommendedName>
</protein>
<feature type="compositionally biased region" description="Low complexity" evidence="1">
    <location>
        <begin position="729"/>
        <end position="742"/>
    </location>
</feature>
<reference evidence="3 4" key="2">
    <citation type="submission" date="2020-08" db="EMBL/GenBank/DDBJ databases">
        <authorList>
            <person name="Partida-Martinez L."/>
            <person name="Huntemann M."/>
            <person name="Clum A."/>
            <person name="Wang J."/>
            <person name="Palaniappan K."/>
            <person name="Ritter S."/>
            <person name="Chen I.-M."/>
            <person name="Stamatis D."/>
            <person name="Reddy T."/>
            <person name="O'Malley R."/>
            <person name="Daum C."/>
            <person name="Shapiro N."/>
            <person name="Ivanova N."/>
            <person name="Kyrpides N."/>
            <person name="Woyke T."/>
        </authorList>
    </citation>
    <scope>NUCLEOTIDE SEQUENCE [LARGE SCALE GENOMIC DNA]</scope>
    <source>
        <strain evidence="3 4">RAS26</strain>
    </source>
</reference>
<keyword evidence="2" id="KW-0732">Signal</keyword>
<sequence length="956" mass="98447">MAAALAAALVAVSAGAVAAAPAVPDPLPATAGDGCAEVRAEVAPDVDAAAELATRCGTDVEVVSERTEWNTTFVQPDGSLRLDVSAAAVRTRGDDETWVPVDGSLVPSPDGVAVAAGVLGMTFSDGSDGTPLARLERDGHALSLDVPFDLPRPVVDGRQLTYDEVLPGVDLVVTVNPDTTGFSEVLRVESPEAARNPRLRHLEFPVEVSDGLDLVAERGGFAARDAAGETVLSSPTPAMWDSARPAPASTPSFALPGVRRAGPQALVPRAGVERGSEGDREVAPLGGEAVAPLPAAVSDDTVAIVPDAEMLADPATVWPVYIDPSVSATLGAWTAVRDAFGAQFGYGGDEGVGLCDRAVMSSCTGTFRSRLMWQFRGLEAIGALDWTEVRNATFSAVGTHSYDCTPHAITLYRVDGFNAGTVWPGSSAWVPQSTQVVAHKPACANHPARRIEFPAIEAAQAVASANASELALGLRADETHVAYWKRYGYDAQLSVQFNRAPHTPTAARVVNPDAACGLGPNRPAIRDTTPTLVAALSDPDGDSVRPSWELYDQRTGSPLWFSPELAAQRSGVEHSVRLPAGLLAHGRVYHWRVQAIDPMNARGNHVSCEFTVDLERPALPGVAPDPTGPVAYVEDGVAGGVGMAGAFTLTNGGSADVVGYQHAFGSSALGPVTAGATVTVRTTPTTAGPQTLRVASVDAAGNVSDVRLYRFTVDFADGVARWRLDEAAGPTAAAGSSGPPLAVTTSTTRGPGVRAELDEVAGDRALVFDSVQDVAASAGPVISTAGSFSVMAFVRLDPGATSGSATAVSQDGTFTSGFELGVREDGSCPAGLTRCFTFGRQATDSAAGAAVVARSTVPVEPGAWYQLTGLQSAGDGTLSVSVCRLGTPADADVERDPVHGAAAPFLSAWESPGPLRVGQARAGATPVRPWPGSVSDVRLFHGVLAAPQISNPCLAG</sequence>
<organism evidence="3 4">
    <name type="scientific">Cellulomonas cellasea</name>
    <dbReference type="NCBI Taxonomy" id="43670"/>
    <lineage>
        <taxon>Bacteria</taxon>
        <taxon>Bacillati</taxon>
        <taxon>Actinomycetota</taxon>
        <taxon>Actinomycetes</taxon>
        <taxon>Micrococcales</taxon>
        <taxon>Cellulomonadaceae</taxon>
        <taxon>Cellulomonas</taxon>
    </lineage>
</organism>
<dbReference type="AlphaFoldDB" id="A0A7W4UG55"/>
<feature type="region of interest" description="Disordered" evidence="1">
    <location>
        <begin position="729"/>
        <end position="749"/>
    </location>
</feature>
<name>A0A7W4UG55_9CELL</name>
<evidence type="ECO:0000256" key="1">
    <source>
        <dbReference type="SAM" id="MobiDB-lite"/>
    </source>
</evidence>
<reference evidence="3 4" key="1">
    <citation type="submission" date="2020-08" db="EMBL/GenBank/DDBJ databases">
        <title>The Agave Microbiome: Exploring the role of microbial communities in plant adaptations to desert environments.</title>
        <authorList>
            <person name="Partida-Martinez L.P."/>
        </authorList>
    </citation>
    <scope>NUCLEOTIDE SEQUENCE [LARGE SCALE GENOMIC DNA]</scope>
    <source>
        <strain evidence="3 4">RAS26</strain>
    </source>
</reference>
<dbReference type="SUPFAM" id="SSF49899">
    <property type="entry name" value="Concanavalin A-like lectins/glucanases"/>
    <property type="match status" value="1"/>
</dbReference>
<dbReference type="Proteomes" id="UP000518206">
    <property type="component" value="Unassembled WGS sequence"/>
</dbReference>
<dbReference type="InterPro" id="IPR013320">
    <property type="entry name" value="ConA-like_dom_sf"/>
</dbReference>
<dbReference type="Pfam" id="PF13385">
    <property type="entry name" value="Laminin_G_3"/>
    <property type="match status" value="1"/>
</dbReference>
<evidence type="ECO:0008006" key="5">
    <source>
        <dbReference type="Google" id="ProtNLM"/>
    </source>
</evidence>
<accession>A0A7W4UG55</accession>